<organism evidence="2 3">
    <name type="scientific">Coleofasciculus chthonoplastes PCC 7420</name>
    <dbReference type="NCBI Taxonomy" id="118168"/>
    <lineage>
        <taxon>Bacteria</taxon>
        <taxon>Bacillati</taxon>
        <taxon>Cyanobacteriota</taxon>
        <taxon>Cyanophyceae</taxon>
        <taxon>Coleofasciculales</taxon>
        <taxon>Coleofasciculaceae</taxon>
        <taxon>Coleofasciculus</taxon>
    </lineage>
</organism>
<evidence type="ECO:0000313" key="3">
    <source>
        <dbReference type="Proteomes" id="UP000003835"/>
    </source>
</evidence>
<dbReference type="eggNOG" id="COG1716">
    <property type="taxonomic scope" value="Bacteria"/>
</dbReference>
<name>B4VNJ6_9CYAN</name>
<dbReference type="Pfam" id="PF13503">
    <property type="entry name" value="DUF4123"/>
    <property type="match status" value="1"/>
</dbReference>
<dbReference type="InterPro" id="IPR025391">
    <property type="entry name" value="DUF4123"/>
</dbReference>
<feature type="domain" description="DUF4123" evidence="1">
    <location>
        <begin position="23"/>
        <end position="144"/>
    </location>
</feature>
<dbReference type="HOGENOM" id="CLU_118575_0_0_3"/>
<evidence type="ECO:0000313" key="2">
    <source>
        <dbReference type="EMBL" id="EDX76347.1"/>
    </source>
</evidence>
<protein>
    <recommendedName>
        <fullName evidence="1">DUF4123 domain-containing protein</fullName>
    </recommendedName>
</protein>
<dbReference type="OrthoDB" id="955748at2"/>
<accession>B4VNJ6</accession>
<dbReference type="Proteomes" id="UP000003835">
    <property type="component" value="Unassembled WGS sequence"/>
</dbReference>
<dbReference type="AlphaFoldDB" id="B4VNJ6"/>
<dbReference type="EMBL" id="DS989846">
    <property type="protein sequence ID" value="EDX76347.1"/>
    <property type="molecule type" value="Genomic_DNA"/>
</dbReference>
<evidence type="ECO:0000259" key="1">
    <source>
        <dbReference type="Pfam" id="PF13503"/>
    </source>
</evidence>
<proteinExistence type="predicted"/>
<gene>
    <name evidence="2" type="ORF">MC7420_4603</name>
</gene>
<reference evidence="2 3" key="1">
    <citation type="submission" date="2008-07" db="EMBL/GenBank/DDBJ databases">
        <authorList>
            <person name="Tandeau de Marsac N."/>
            <person name="Ferriera S."/>
            <person name="Johnson J."/>
            <person name="Kravitz S."/>
            <person name="Beeson K."/>
            <person name="Sutton G."/>
            <person name="Rogers Y.-H."/>
            <person name="Friedman R."/>
            <person name="Frazier M."/>
            <person name="Venter J.C."/>
        </authorList>
    </citation>
    <scope>NUCLEOTIDE SEQUENCE [LARGE SCALE GENOMIC DNA]</scope>
    <source>
        <strain evidence="2 3">PCC 7420</strain>
    </source>
</reference>
<dbReference type="STRING" id="118168.MC7420_4603"/>
<dbReference type="RefSeq" id="WP_006100081.1">
    <property type="nucleotide sequence ID" value="NZ_DS989846.1"/>
</dbReference>
<sequence length="179" mass="20965">MTNIDPDKIINYLWGQKQSHTEIYALLDSANDPKIYDKINQINKNDYCCLYPDKVAKVLAEVAPYLVKVKLDKQSDSFIIFMLTNGWKKSWGLLLESSAPLNKLQEHFQGLLRVKDETGKSFYFRYYDPRILRVYLPTCTQEELKIVFGSSVMRYWIESENGNNILEFPPKEGKSYLFQ</sequence>
<keyword evidence="3" id="KW-1185">Reference proteome</keyword>